<keyword evidence="2" id="KW-1185">Reference proteome</keyword>
<dbReference type="Pfam" id="PF05534">
    <property type="entry name" value="HicB"/>
    <property type="match status" value="1"/>
</dbReference>
<evidence type="ECO:0000313" key="1">
    <source>
        <dbReference type="EMBL" id="MFC4870683.1"/>
    </source>
</evidence>
<protein>
    <submittedName>
        <fullName evidence="1">Type II toxin-antitoxin system HicB family antitoxin</fullName>
    </submittedName>
</protein>
<accession>A0ABV9SWF7</accession>
<dbReference type="Proteomes" id="UP001595818">
    <property type="component" value="Unassembled WGS sequence"/>
</dbReference>
<evidence type="ECO:0000313" key="2">
    <source>
        <dbReference type="Proteomes" id="UP001595818"/>
    </source>
</evidence>
<dbReference type="RefSeq" id="WP_377061457.1">
    <property type="nucleotide sequence ID" value="NZ_JBHSJJ010000002.1"/>
</dbReference>
<dbReference type="InterPro" id="IPR035069">
    <property type="entry name" value="TTHA1013/TTHA0281-like"/>
</dbReference>
<comment type="caution">
    <text evidence="1">The sequence shown here is derived from an EMBL/GenBank/DDBJ whole genome shotgun (WGS) entry which is preliminary data.</text>
</comment>
<dbReference type="EMBL" id="JBHSJJ010000002">
    <property type="protein sequence ID" value="MFC4870683.1"/>
    <property type="molecule type" value="Genomic_DNA"/>
</dbReference>
<name>A0ABV9SWF7_9BACT</name>
<dbReference type="InterPro" id="IPR008651">
    <property type="entry name" value="Uncharacterised_HicB"/>
</dbReference>
<dbReference type="SUPFAM" id="SSF143100">
    <property type="entry name" value="TTHA1013/TTHA0281-like"/>
    <property type="match status" value="1"/>
</dbReference>
<reference evidence="2" key="1">
    <citation type="journal article" date="2019" name="Int. J. Syst. Evol. Microbiol.">
        <title>The Global Catalogue of Microorganisms (GCM) 10K type strain sequencing project: providing services to taxonomists for standard genome sequencing and annotation.</title>
        <authorList>
            <consortium name="The Broad Institute Genomics Platform"/>
            <consortium name="The Broad Institute Genome Sequencing Center for Infectious Disease"/>
            <person name="Wu L."/>
            <person name="Ma J."/>
        </authorList>
    </citation>
    <scope>NUCLEOTIDE SEQUENCE [LARGE SCALE GENOMIC DNA]</scope>
    <source>
        <strain evidence="2">CGMCC 4.7466</strain>
    </source>
</reference>
<organism evidence="1 2">
    <name type="scientific">Negadavirga shengliensis</name>
    <dbReference type="NCBI Taxonomy" id="1389218"/>
    <lineage>
        <taxon>Bacteria</taxon>
        <taxon>Pseudomonadati</taxon>
        <taxon>Bacteroidota</taxon>
        <taxon>Cytophagia</taxon>
        <taxon>Cytophagales</taxon>
        <taxon>Cyclobacteriaceae</taxon>
        <taxon>Negadavirga</taxon>
    </lineage>
</organism>
<sequence>MKNVLKYKAFIGSVSYSAEDEVFFGKLEGIDDLVSFEGKSVEALKSAFEEAVDDYLDLCKETGKQPLKSFKGSFNVRVQPITHRKAFLKATELGVSLNQLVEKALESYLTDQKKQWTSD</sequence>
<proteinExistence type="predicted"/>
<gene>
    <name evidence="1" type="ORF">ACFPFU_03225</name>
</gene>